<evidence type="ECO:0000256" key="1">
    <source>
        <dbReference type="SAM" id="MobiDB-lite"/>
    </source>
</evidence>
<dbReference type="OrthoDB" id="10548307at2759"/>
<evidence type="ECO:0000256" key="2">
    <source>
        <dbReference type="SAM" id="Phobius"/>
    </source>
</evidence>
<organism evidence="3 4">
    <name type="scientific">Diacronema lutheri</name>
    <name type="common">Unicellular marine alga</name>
    <name type="synonym">Monochrysis lutheri</name>
    <dbReference type="NCBI Taxonomy" id="2081491"/>
    <lineage>
        <taxon>Eukaryota</taxon>
        <taxon>Haptista</taxon>
        <taxon>Haptophyta</taxon>
        <taxon>Pavlovophyceae</taxon>
        <taxon>Pavlovales</taxon>
        <taxon>Pavlovaceae</taxon>
        <taxon>Diacronema</taxon>
    </lineage>
</organism>
<keyword evidence="2" id="KW-0812">Transmembrane</keyword>
<accession>A0A8J5Y6J1</accession>
<evidence type="ECO:0000313" key="3">
    <source>
        <dbReference type="EMBL" id="KAG8471304.1"/>
    </source>
</evidence>
<protein>
    <submittedName>
        <fullName evidence="3">Uncharacterized protein</fullName>
    </submittedName>
</protein>
<dbReference type="AlphaFoldDB" id="A0A8J5Y6J1"/>
<feature type="compositionally biased region" description="Pro residues" evidence="1">
    <location>
        <begin position="231"/>
        <end position="240"/>
    </location>
</feature>
<keyword evidence="4" id="KW-1185">Reference proteome</keyword>
<sequence length="240" mass="25423">MCVKDIDQIFPREYVVAYSLNYAVFIASVVGLVGIGFPLAIVASTPGTVLAFIAAMCTMLGSSVLMCCGPQERGMHGKCQITAAAFFNALAALLHFIAVWLIIWAWDQVSKALGLATCETGVPDAECEAAIGALASTLGGLLWTTWLFVLFCTVLELYAVRVLLLARRAMEVAVVQHRQGAQQPPSVEAFPVVASSVVASAAPPPTYSQRDAPQQAPGVEMGAAPGYAEQRPPPRPFTPV</sequence>
<reference evidence="3" key="1">
    <citation type="submission" date="2021-05" db="EMBL/GenBank/DDBJ databases">
        <title>The genome of the haptophyte Pavlova lutheri (Diacronema luteri, Pavlovales) - a model for lipid biosynthesis in eukaryotic algae.</title>
        <authorList>
            <person name="Hulatt C.J."/>
            <person name="Posewitz M.C."/>
        </authorList>
    </citation>
    <scope>NUCLEOTIDE SEQUENCE</scope>
    <source>
        <strain evidence="3">NIVA-4/92</strain>
    </source>
</reference>
<dbReference type="Proteomes" id="UP000751190">
    <property type="component" value="Unassembled WGS sequence"/>
</dbReference>
<name>A0A8J5Y6J1_DIALT</name>
<keyword evidence="2" id="KW-1133">Transmembrane helix</keyword>
<gene>
    <name evidence="3" type="ORF">KFE25_009725</name>
</gene>
<feature type="transmembrane region" description="Helical" evidence="2">
    <location>
        <begin position="141"/>
        <end position="160"/>
    </location>
</feature>
<evidence type="ECO:0000313" key="4">
    <source>
        <dbReference type="Proteomes" id="UP000751190"/>
    </source>
</evidence>
<feature type="transmembrane region" description="Helical" evidence="2">
    <location>
        <begin position="49"/>
        <end position="69"/>
    </location>
</feature>
<feature type="region of interest" description="Disordered" evidence="1">
    <location>
        <begin position="202"/>
        <end position="240"/>
    </location>
</feature>
<proteinExistence type="predicted"/>
<dbReference type="EMBL" id="JAGTXO010000001">
    <property type="protein sequence ID" value="KAG8471304.1"/>
    <property type="molecule type" value="Genomic_DNA"/>
</dbReference>
<feature type="transmembrane region" description="Helical" evidence="2">
    <location>
        <begin position="81"/>
        <end position="106"/>
    </location>
</feature>
<feature type="transmembrane region" description="Helical" evidence="2">
    <location>
        <begin position="20"/>
        <end position="43"/>
    </location>
</feature>
<comment type="caution">
    <text evidence="3">The sequence shown here is derived from an EMBL/GenBank/DDBJ whole genome shotgun (WGS) entry which is preliminary data.</text>
</comment>
<keyword evidence="2" id="KW-0472">Membrane</keyword>